<dbReference type="EMBL" id="CAXLJM020000119">
    <property type="protein sequence ID" value="CAL8137693.1"/>
    <property type="molecule type" value="Genomic_DNA"/>
</dbReference>
<evidence type="ECO:0000313" key="1">
    <source>
        <dbReference type="EMBL" id="CAL8137693.1"/>
    </source>
</evidence>
<comment type="caution">
    <text evidence="1">The sequence shown here is derived from an EMBL/GenBank/DDBJ whole genome shotgun (WGS) entry which is preliminary data.</text>
</comment>
<name>A0ABP1RWJ4_9HEXA</name>
<accession>A0ABP1RWJ4</accession>
<sequence>MVVDVGRSVCRGFRTCRPYDRYLRSLRRVPNILQTYGVSLRSWSRVSCSLQQYAIHRCFWSSKGIYGHGWKAYRSPHEHTGTLAGTRE</sequence>
<gene>
    <name evidence="1" type="ORF">ODALV1_LOCUS27035</name>
</gene>
<reference evidence="1 2" key="1">
    <citation type="submission" date="2024-08" db="EMBL/GenBank/DDBJ databases">
        <authorList>
            <person name="Cucini C."/>
            <person name="Frati F."/>
        </authorList>
    </citation>
    <scope>NUCLEOTIDE SEQUENCE [LARGE SCALE GENOMIC DNA]</scope>
</reference>
<keyword evidence="2" id="KW-1185">Reference proteome</keyword>
<dbReference type="Proteomes" id="UP001642540">
    <property type="component" value="Unassembled WGS sequence"/>
</dbReference>
<proteinExistence type="predicted"/>
<evidence type="ECO:0000313" key="2">
    <source>
        <dbReference type="Proteomes" id="UP001642540"/>
    </source>
</evidence>
<protein>
    <submittedName>
        <fullName evidence="1">Uncharacterized protein</fullName>
    </submittedName>
</protein>
<organism evidence="1 2">
    <name type="scientific">Orchesella dallaii</name>
    <dbReference type="NCBI Taxonomy" id="48710"/>
    <lineage>
        <taxon>Eukaryota</taxon>
        <taxon>Metazoa</taxon>
        <taxon>Ecdysozoa</taxon>
        <taxon>Arthropoda</taxon>
        <taxon>Hexapoda</taxon>
        <taxon>Collembola</taxon>
        <taxon>Entomobryomorpha</taxon>
        <taxon>Entomobryoidea</taxon>
        <taxon>Orchesellidae</taxon>
        <taxon>Orchesellinae</taxon>
        <taxon>Orchesella</taxon>
    </lineage>
</organism>